<feature type="region of interest" description="Disordered" evidence="1">
    <location>
        <begin position="449"/>
        <end position="473"/>
    </location>
</feature>
<name>M5GBI0_DACPD</name>
<proteinExistence type="predicted"/>
<dbReference type="HOGENOM" id="CLU_511015_0_0_1"/>
<dbReference type="Proteomes" id="UP000030653">
    <property type="component" value="Unassembled WGS sequence"/>
</dbReference>
<dbReference type="AlphaFoldDB" id="M5GBI0"/>
<dbReference type="GeneID" id="63682957"/>
<evidence type="ECO:0000256" key="1">
    <source>
        <dbReference type="SAM" id="MobiDB-lite"/>
    </source>
</evidence>
<dbReference type="Gene3D" id="1.20.1280.50">
    <property type="match status" value="1"/>
</dbReference>
<dbReference type="InterPro" id="IPR006553">
    <property type="entry name" value="Leu-rich_rpt_Cys-con_subtyp"/>
</dbReference>
<keyword evidence="4" id="KW-1185">Reference proteome</keyword>
<dbReference type="InterPro" id="IPR001810">
    <property type="entry name" value="F-box_dom"/>
</dbReference>
<protein>
    <recommendedName>
        <fullName evidence="2">F-box domain-containing protein</fullName>
    </recommendedName>
</protein>
<dbReference type="Gene3D" id="3.80.10.10">
    <property type="entry name" value="Ribonuclease Inhibitor"/>
    <property type="match status" value="1"/>
</dbReference>
<dbReference type="OrthoDB" id="2423701at2759"/>
<reference evidence="3 4" key="1">
    <citation type="journal article" date="2012" name="Science">
        <title>The Paleozoic origin of enzymatic lignin decomposition reconstructed from 31 fungal genomes.</title>
        <authorList>
            <person name="Floudas D."/>
            <person name="Binder M."/>
            <person name="Riley R."/>
            <person name="Barry K."/>
            <person name="Blanchette R.A."/>
            <person name="Henrissat B."/>
            <person name="Martinez A.T."/>
            <person name="Otillar R."/>
            <person name="Spatafora J.W."/>
            <person name="Yadav J.S."/>
            <person name="Aerts A."/>
            <person name="Benoit I."/>
            <person name="Boyd A."/>
            <person name="Carlson A."/>
            <person name="Copeland A."/>
            <person name="Coutinho P.M."/>
            <person name="de Vries R.P."/>
            <person name="Ferreira P."/>
            <person name="Findley K."/>
            <person name="Foster B."/>
            <person name="Gaskell J."/>
            <person name="Glotzer D."/>
            <person name="Gorecki P."/>
            <person name="Heitman J."/>
            <person name="Hesse C."/>
            <person name="Hori C."/>
            <person name="Igarashi K."/>
            <person name="Jurgens J.A."/>
            <person name="Kallen N."/>
            <person name="Kersten P."/>
            <person name="Kohler A."/>
            <person name="Kuees U."/>
            <person name="Kumar T.K.A."/>
            <person name="Kuo A."/>
            <person name="LaButti K."/>
            <person name="Larrondo L.F."/>
            <person name="Lindquist E."/>
            <person name="Ling A."/>
            <person name="Lombard V."/>
            <person name="Lucas S."/>
            <person name="Lundell T."/>
            <person name="Martin R."/>
            <person name="McLaughlin D.J."/>
            <person name="Morgenstern I."/>
            <person name="Morin E."/>
            <person name="Murat C."/>
            <person name="Nagy L.G."/>
            <person name="Nolan M."/>
            <person name="Ohm R.A."/>
            <person name="Patyshakuliyeva A."/>
            <person name="Rokas A."/>
            <person name="Ruiz-Duenas F.J."/>
            <person name="Sabat G."/>
            <person name="Salamov A."/>
            <person name="Samejima M."/>
            <person name="Schmutz J."/>
            <person name="Slot J.C."/>
            <person name="St John F."/>
            <person name="Stenlid J."/>
            <person name="Sun H."/>
            <person name="Sun S."/>
            <person name="Syed K."/>
            <person name="Tsang A."/>
            <person name="Wiebenga A."/>
            <person name="Young D."/>
            <person name="Pisabarro A."/>
            <person name="Eastwood D.C."/>
            <person name="Martin F."/>
            <person name="Cullen D."/>
            <person name="Grigoriev I.V."/>
            <person name="Hibbett D.S."/>
        </authorList>
    </citation>
    <scope>NUCLEOTIDE SEQUENCE [LARGE SCALE GENOMIC DNA]</scope>
    <source>
        <strain evidence="3 4">DJM-731 SS1</strain>
    </source>
</reference>
<evidence type="ECO:0000313" key="4">
    <source>
        <dbReference type="Proteomes" id="UP000030653"/>
    </source>
</evidence>
<feature type="domain" description="F-box" evidence="2">
    <location>
        <begin position="90"/>
        <end position="140"/>
    </location>
</feature>
<dbReference type="PROSITE" id="PS50181">
    <property type="entry name" value="FBOX"/>
    <property type="match status" value="1"/>
</dbReference>
<dbReference type="OMA" id="MWRDLDF"/>
<dbReference type="InterPro" id="IPR032675">
    <property type="entry name" value="LRR_dom_sf"/>
</dbReference>
<dbReference type="InterPro" id="IPR036047">
    <property type="entry name" value="F-box-like_dom_sf"/>
</dbReference>
<organism evidence="3 4">
    <name type="scientific">Dacryopinax primogenitus (strain DJM 731)</name>
    <name type="common">Brown rot fungus</name>
    <dbReference type="NCBI Taxonomy" id="1858805"/>
    <lineage>
        <taxon>Eukaryota</taxon>
        <taxon>Fungi</taxon>
        <taxon>Dikarya</taxon>
        <taxon>Basidiomycota</taxon>
        <taxon>Agaricomycotina</taxon>
        <taxon>Dacrymycetes</taxon>
        <taxon>Dacrymycetales</taxon>
        <taxon>Dacrymycetaceae</taxon>
        <taxon>Dacryopinax</taxon>
    </lineage>
</organism>
<dbReference type="RefSeq" id="XP_040632644.1">
    <property type="nucleotide sequence ID" value="XM_040767895.1"/>
</dbReference>
<gene>
    <name evidence="3" type="ORF">DACRYDRAFT_104236</name>
</gene>
<evidence type="ECO:0000313" key="3">
    <source>
        <dbReference type="EMBL" id="EJU05750.1"/>
    </source>
</evidence>
<dbReference type="SMART" id="SM00367">
    <property type="entry name" value="LRR_CC"/>
    <property type="match status" value="2"/>
</dbReference>
<accession>M5GBI0</accession>
<dbReference type="SUPFAM" id="SSF52047">
    <property type="entry name" value="RNI-like"/>
    <property type="match status" value="1"/>
</dbReference>
<evidence type="ECO:0000259" key="2">
    <source>
        <dbReference type="PROSITE" id="PS50181"/>
    </source>
</evidence>
<dbReference type="STRING" id="1858805.M5GBI0"/>
<dbReference type="SUPFAM" id="SSF81383">
    <property type="entry name" value="F-box domain"/>
    <property type="match status" value="1"/>
</dbReference>
<dbReference type="EMBL" id="JH795856">
    <property type="protein sequence ID" value="EJU05750.1"/>
    <property type="molecule type" value="Genomic_DNA"/>
</dbReference>
<sequence length="521" mass="59245">MVIQYSPEQPKVQGRFSQGFSYLTRRIKGYIRAARLFLRLNKLERTLDMCAMAVERLAVSEKTKRAEVGAIRDEALAAIEERDAGNIASTCHIHRLPYEILSLIFFDAMVDDVSIPITASHVCRRWRETALSNSWLWSTLVLQRRRSELKTAMWMKRSHSRCVDLRIRNDFFLPVDHQEWFKKLVRLVGHNEPARLDLAIGQTLRDMIFDNLPSSIADNLRVLCLHVYLKNPQGKAGFTLPAFTSLRRLELTGYVRIPSELTCRDLEILVIQSIWPCGEPAALFRRLLSDLPKLRVLSLKSPVPASGRDTTPPPEDNEIIALPSLQSVEFIGPGNWLALVKNMDVPALQSLRLDQCVRTRAAELMSTLQPHYSAISELSLCSTSLDEQWLRTHLGMYKNLNRLEISRSAELTNHLVEDLANRSDWPNLQYVNFSHCPLITGSPLLRLVRSHLPPPDDSPDRGDPPDAEGLPNDVRPIKSLIIDGCPKIDHEIAHKLRALVPDFSCVYLTKEASIKRRRADP</sequence>